<reference evidence="1 2" key="1">
    <citation type="submission" date="2019-02" db="EMBL/GenBank/DDBJ databases">
        <title>Genomic Encyclopedia of Type Strains, Phase IV (KMG-IV): sequencing the most valuable type-strain genomes for metagenomic binning, comparative biology and taxonomic classification.</title>
        <authorList>
            <person name="Goeker M."/>
        </authorList>
    </citation>
    <scope>NUCLEOTIDE SEQUENCE [LARGE SCALE GENOMIC DNA]</scope>
    <source>
        <strain evidence="1 2">DSM 18116</strain>
    </source>
</reference>
<sequence>MRSCNVNSLYLSMRRTMPAVLFFSFFPFYLMAATDTLPVSRKIEAMSDFVTLKLSQSSDVERIGVITPGLDIRLSPNVESATRLGFSYRFISFGIRFAPKLFSDKDDDALKGKTRSGGFNVGFNFRHWIQELSYTRTKGYYLENTPEVDPTWTPDSPYIQFPGLSFTQYEGSTAYNFNPDFSVNAIVTQSERQLKSAGSFIPVLFYRYYINDHKTPPEPGGFNQRGDNLELLLGAGYHYNFVLKEKFYFALGLTPAAGYVFSRITNRYETYSESGRQRNFIFRLDGRAGIGYNSQRFFTGIYMRFAESAYREEKTSVIVENDRTIFHAVIGFRLNAPSWIKKPVDAVSRTIGIK</sequence>
<keyword evidence="2" id="KW-1185">Reference proteome</keyword>
<dbReference type="EMBL" id="SGXA01000003">
    <property type="protein sequence ID" value="RZS69292.1"/>
    <property type="molecule type" value="Genomic_DNA"/>
</dbReference>
<dbReference type="InterPro" id="IPR025535">
    <property type="entry name" value="DUF4421"/>
</dbReference>
<accession>A0A4Q7MR34</accession>
<comment type="caution">
    <text evidence="1">The sequence shown here is derived from an EMBL/GenBank/DDBJ whole genome shotgun (WGS) entry which is preliminary data.</text>
</comment>
<name>A0A4Q7MR34_9BACT</name>
<protein>
    <submittedName>
        <fullName evidence="1">Uncharacterized protein DUF4421</fullName>
    </submittedName>
</protein>
<evidence type="ECO:0000313" key="2">
    <source>
        <dbReference type="Proteomes" id="UP000293874"/>
    </source>
</evidence>
<organism evidence="1 2">
    <name type="scientific">Pseudobacter ginsenosidimutans</name>
    <dbReference type="NCBI Taxonomy" id="661488"/>
    <lineage>
        <taxon>Bacteria</taxon>
        <taxon>Pseudomonadati</taxon>
        <taxon>Bacteroidota</taxon>
        <taxon>Chitinophagia</taxon>
        <taxon>Chitinophagales</taxon>
        <taxon>Chitinophagaceae</taxon>
        <taxon>Pseudobacter</taxon>
    </lineage>
</organism>
<dbReference type="Proteomes" id="UP000293874">
    <property type="component" value="Unassembled WGS sequence"/>
</dbReference>
<gene>
    <name evidence="1" type="ORF">EV199_5129</name>
</gene>
<dbReference type="Pfam" id="PF14391">
    <property type="entry name" value="DUF4421"/>
    <property type="match status" value="1"/>
</dbReference>
<dbReference type="AlphaFoldDB" id="A0A4Q7MR34"/>
<proteinExistence type="predicted"/>
<evidence type="ECO:0000313" key="1">
    <source>
        <dbReference type="EMBL" id="RZS69292.1"/>
    </source>
</evidence>